<dbReference type="PANTHER" id="PTHR23421">
    <property type="entry name" value="BETA-GALACTOSIDASE RELATED"/>
    <property type="match status" value="1"/>
</dbReference>
<keyword evidence="6" id="KW-1185">Reference proteome</keyword>
<dbReference type="Pfam" id="PF01301">
    <property type="entry name" value="Glyco_hydro_35"/>
    <property type="match status" value="1"/>
</dbReference>
<dbReference type="GO" id="GO:0005975">
    <property type="term" value="P:carbohydrate metabolic process"/>
    <property type="evidence" value="ECO:0007669"/>
    <property type="project" value="InterPro"/>
</dbReference>
<reference evidence="6" key="1">
    <citation type="submission" date="2016-10" db="EMBL/GenBank/DDBJ databases">
        <authorList>
            <person name="Varghese N."/>
            <person name="Submissions S."/>
        </authorList>
    </citation>
    <scope>NUCLEOTIDE SEQUENCE [LARGE SCALE GENOMIC DNA]</scope>
    <source>
        <strain evidence="6">CGMCC 1.10223</strain>
    </source>
</reference>
<dbReference type="EMBL" id="FONN01000001">
    <property type="protein sequence ID" value="SFE21165.1"/>
    <property type="molecule type" value="Genomic_DNA"/>
</dbReference>
<accession>A0A1I1YNI5</accession>
<sequence>MSQHHIAVKLNERNKEITTGILSSNKGSNPKGESFGFTNFYMTRNGEPFIPVVGEFHFSRFSYLYWEEELLKMKAGGVHVIATYIFWNYHEEKEGRFNWNGDRNLRHFIDLCAKLELPLVLRIGPFCHGEVRNGGIPDWVFDKPLVIRSNDELYLKYAARLYREIARQMKGSLFQDGGPVIAIQLENEFMHCGAPLDSWGYQNGIFMSSGTGGNAHLDKLKVIAAEVGIRPLFFTATAWGGAAVPETDTLPMLAGYAYTPWIPNQPPSANIFSAIFM</sequence>
<evidence type="ECO:0000256" key="1">
    <source>
        <dbReference type="ARBA" id="ARBA00009809"/>
    </source>
</evidence>
<dbReference type="RefSeq" id="WP_331458021.1">
    <property type="nucleotide sequence ID" value="NZ_FONN01000001.1"/>
</dbReference>
<dbReference type="PROSITE" id="PS01182">
    <property type="entry name" value="GLYCOSYL_HYDROL_F35"/>
    <property type="match status" value="1"/>
</dbReference>
<dbReference type="InterPro" id="IPR001944">
    <property type="entry name" value="Glycoside_Hdrlase_35"/>
</dbReference>
<dbReference type="InterPro" id="IPR019801">
    <property type="entry name" value="Glyco_hydro_35_CS"/>
</dbReference>
<organism evidence="5 6">
    <name type="scientific">Paenibacillus algorifonticola</name>
    <dbReference type="NCBI Taxonomy" id="684063"/>
    <lineage>
        <taxon>Bacteria</taxon>
        <taxon>Bacillati</taxon>
        <taxon>Bacillota</taxon>
        <taxon>Bacilli</taxon>
        <taxon>Bacillales</taxon>
        <taxon>Paenibacillaceae</taxon>
        <taxon>Paenibacillus</taxon>
    </lineage>
</organism>
<evidence type="ECO:0000256" key="2">
    <source>
        <dbReference type="ARBA" id="ARBA00022801"/>
    </source>
</evidence>
<name>A0A1I1YNI5_9BACL</name>
<evidence type="ECO:0000313" key="6">
    <source>
        <dbReference type="Proteomes" id="UP000183410"/>
    </source>
</evidence>
<dbReference type="AlphaFoldDB" id="A0A1I1YNI5"/>
<proteinExistence type="inferred from homology"/>
<protein>
    <submittedName>
        <fullName evidence="5">Glycosyl hydrolases family 35</fullName>
    </submittedName>
</protein>
<dbReference type="SUPFAM" id="SSF51445">
    <property type="entry name" value="(Trans)glycosidases"/>
    <property type="match status" value="1"/>
</dbReference>
<evidence type="ECO:0000256" key="3">
    <source>
        <dbReference type="ARBA" id="ARBA00023295"/>
    </source>
</evidence>
<dbReference type="PRINTS" id="PR00742">
    <property type="entry name" value="GLHYDRLASE35"/>
</dbReference>
<dbReference type="InterPro" id="IPR017853">
    <property type="entry name" value="GH"/>
</dbReference>
<comment type="similarity">
    <text evidence="1">Belongs to the glycosyl hydrolase 35 family.</text>
</comment>
<dbReference type="Gene3D" id="3.20.20.80">
    <property type="entry name" value="Glycosidases"/>
    <property type="match status" value="1"/>
</dbReference>
<dbReference type="InterPro" id="IPR031330">
    <property type="entry name" value="Gly_Hdrlase_35_cat"/>
</dbReference>
<evidence type="ECO:0000313" key="5">
    <source>
        <dbReference type="EMBL" id="SFE21165.1"/>
    </source>
</evidence>
<gene>
    <name evidence="5" type="ORF">SAMN04487969_101669</name>
</gene>
<evidence type="ECO:0000259" key="4">
    <source>
        <dbReference type="Pfam" id="PF01301"/>
    </source>
</evidence>
<feature type="domain" description="Glycoside hydrolase 35 catalytic" evidence="4">
    <location>
        <begin position="42"/>
        <end position="190"/>
    </location>
</feature>
<dbReference type="Proteomes" id="UP000183410">
    <property type="component" value="Unassembled WGS sequence"/>
</dbReference>
<dbReference type="GO" id="GO:0004553">
    <property type="term" value="F:hydrolase activity, hydrolyzing O-glycosyl compounds"/>
    <property type="evidence" value="ECO:0007669"/>
    <property type="project" value="InterPro"/>
</dbReference>
<keyword evidence="2 5" id="KW-0378">Hydrolase</keyword>
<keyword evidence="3" id="KW-0326">Glycosidase</keyword>